<dbReference type="Proteomes" id="UP001497527">
    <property type="component" value="Unassembled WGS sequence"/>
</dbReference>
<dbReference type="RefSeq" id="WP_348717688.1">
    <property type="nucleotide sequence ID" value="NZ_CAXJIO010000013.1"/>
</dbReference>
<comment type="caution">
    <text evidence="1">The sequence shown here is derived from an EMBL/GenBank/DDBJ whole genome shotgun (WGS) entry which is preliminary data.</text>
</comment>
<gene>
    <name evidence="1" type="ORF">T190423A01A_40075</name>
</gene>
<reference evidence="1 2" key="1">
    <citation type="submission" date="2024-05" db="EMBL/GenBank/DDBJ databases">
        <authorList>
            <person name="Duchaud E."/>
        </authorList>
    </citation>
    <scope>NUCLEOTIDE SEQUENCE [LARGE SCALE GENOMIC DNA]</scope>
    <source>
        <strain evidence="1">Ena-SAMPLE-TAB-13-05-2024-13:56:06:370-140308</strain>
    </source>
</reference>
<accession>A0ABM9PCY3</accession>
<evidence type="ECO:0000313" key="2">
    <source>
        <dbReference type="Proteomes" id="UP001497527"/>
    </source>
</evidence>
<protein>
    <submittedName>
        <fullName evidence="1">Uncharacterized protein</fullName>
    </submittedName>
</protein>
<organism evidence="1 2">
    <name type="scientific">Tenacibaculum polynesiense</name>
    <dbReference type="NCBI Taxonomy" id="3137857"/>
    <lineage>
        <taxon>Bacteria</taxon>
        <taxon>Pseudomonadati</taxon>
        <taxon>Bacteroidota</taxon>
        <taxon>Flavobacteriia</taxon>
        <taxon>Flavobacteriales</taxon>
        <taxon>Flavobacteriaceae</taxon>
        <taxon>Tenacibaculum</taxon>
    </lineage>
</organism>
<name>A0ABM9PCY3_9FLAO</name>
<sequence length="105" mass="12371">MEYQECNLNIRYDLPKEVWNKVPLIYEKMDGWIGFGKDGNGENGIPYWFSYNEEEKFVFASVEPSGLLFEANMDSKEWIVWKTEFKKIATEILGFKVDEVTLSKK</sequence>
<proteinExistence type="predicted"/>
<dbReference type="EMBL" id="CAXJIO010000013">
    <property type="protein sequence ID" value="CAL2103482.1"/>
    <property type="molecule type" value="Genomic_DNA"/>
</dbReference>
<keyword evidence="2" id="KW-1185">Reference proteome</keyword>
<evidence type="ECO:0000313" key="1">
    <source>
        <dbReference type="EMBL" id="CAL2103482.1"/>
    </source>
</evidence>